<evidence type="ECO:0000256" key="2">
    <source>
        <dbReference type="ARBA" id="ARBA00022679"/>
    </source>
</evidence>
<keyword evidence="4" id="KW-0547">Nucleotide-binding</keyword>
<feature type="binding site" evidence="8">
    <location>
        <position position="415"/>
    </location>
    <ligand>
        <name>Mg(2+)</name>
        <dbReference type="ChEBI" id="CHEBI:18420"/>
        <label>2</label>
    </ligand>
</feature>
<organism evidence="10">
    <name type="scientific">Beihai levi-like virus 33</name>
    <dbReference type="NCBI Taxonomy" id="1922419"/>
    <lineage>
        <taxon>Viruses</taxon>
        <taxon>Riboviria</taxon>
    </lineage>
</organism>
<dbReference type="InterPro" id="IPR007096">
    <property type="entry name" value="RNA-dir_Rpol_cat_phage"/>
</dbReference>
<keyword evidence="2" id="KW-0808">Transferase</keyword>
<dbReference type="InterPro" id="IPR043502">
    <property type="entry name" value="DNA/RNA_pol_sf"/>
</dbReference>
<dbReference type="EC" id="2.7.7.48" evidence="1"/>
<feature type="binding site" evidence="8">
    <location>
        <position position="328"/>
    </location>
    <ligand>
        <name>Mg(2+)</name>
        <dbReference type="ChEBI" id="CHEBI:18420"/>
        <label>2</label>
    </ligand>
</feature>
<evidence type="ECO:0000313" key="10">
    <source>
        <dbReference type="EMBL" id="APG77127.1"/>
    </source>
</evidence>
<keyword evidence="3" id="KW-0548">Nucleotidyltransferase</keyword>
<accession>A0A1L3KI47</accession>
<dbReference type="Pfam" id="PF03431">
    <property type="entry name" value="RNA_replicase_B"/>
    <property type="match status" value="1"/>
</dbReference>
<dbReference type="GO" id="GO:0003968">
    <property type="term" value="F:RNA-directed RNA polymerase activity"/>
    <property type="evidence" value="ECO:0007669"/>
    <property type="project" value="UniProtKB-EC"/>
</dbReference>
<evidence type="ECO:0000256" key="5">
    <source>
        <dbReference type="ARBA" id="ARBA00022953"/>
    </source>
</evidence>
<dbReference type="InterPro" id="IPR005093">
    <property type="entry name" value="RNArep_beta"/>
</dbReference>
<proteinExistence type="predicted"/>
<name>A0A1L3KI47_9VIRU</name>
<dbReference type="PROSITE" id="PS50522">
    <property type="entry name" value="RDRP_PHAGE"/>
    <property type="match status" value="1"/>
</dbReference>
<evidence type="ECO:0000259" key="9">
    <source>
        <dbReference type="PROSITE" id="PS50522"/>
    </source>
</evidence>
<dbReference type="EMBL" id="KX883529">
    <property type="protein sequence ID" value="APG77127.1"/>
    <property type="molecule type" value="Genomic_RNA"/>
</dbReference>
<keyword evidence="8" id="KW-0460">Magnesium</keyword>
<evidence type="ECO:0000256" key="4">
    <source>
        <dbReference type="ARBA" id="ARBA00022741"/>
    </source>
</evidence>
<keyword evidence="8" id="KW-0479">Metal-binding</keyword>
<dbReference type="GO" id="GO:0039694">
    <property type="term" value="P:viral RNA genome replication"/>
    <property type="evidence" value="ECO:0007669"/>
    <property type="project" value="InterPro"/>
</dbReference>
<evidence type="ECO:0000256" key="8">
    <source>
        <dbReference type="PIRSR" id="PIRSR605093-1"/>
    </source>
</evidence>
<comment type="catalytic activity">
    <reaction evidence="7">
        <text>RNA(n) + a ribonucleoside 5'-triphosphate = RNA(n+1) + diphosphate</text>
        <dbReference type="Rhea" id="RHEA:21248"/>
        <dbReference type="Rhea" id="RHEA-COMP:14527"/>
        <dbReference type="Rhea" id="RHEA-COMP:17342"/>
        <dbReference type="ChEBI" id="CHEBI:33019"/>
        <dbReference type="ChEBI" id="CHEBI:61557"/>
        <dbReference type="ChEBI" id="CHEBI:140395"/>
        <dbReference type="EC" id="2.7.7.48"/>
    </reaction>
</comment>
<evidence type="ECO:0000256" key="6">
    <source>
        <dbReference type="ARBA" id="ARBA00030248"/>
    </source>
</evidence>
<reference evidence="10" key="1">
    <citation type="journal article" date="2016" name="Nature">
        <title>Redefining the invertebrate RNA virosphere.</title>
        <authorList>
            <person name="Shi M."/>
            <person name="Lin X.D."/>
            <person name="Tian J.H."/>
            <person name="Chen L.J."/>
            <person name="Chen X."/>
            <person name="Li C.X."/>
            <person name="Qin X.C."/>
            <person name="Li J."/>
            <person name="Cao J.P."/>
            <person name="Eden J.S."/>
            <person name="Buchmann J."/>
            <person name="Wang W."/>
            <person name="Xu J."/>
            <person name="Holmes E.C."/>
            <person name="Zhang Y.Z."/>
        </authorList>
    </citation>
    <scope>NUCLEOTIDE SEQUENCE</scope>
    <source>
        <strain evidence="10">HOU158604</strain>
    </source>
</reference>
<protein>
    <recommendedName>
        <fullName evidence="1">RNA-directed RNA polymerase</fullName>
        <ecNumber evidence="1">2.7.7.48</ecNumber>
    </recommendedName>
    <alternativeName>
        <fullName evidence="6">RNA replicase beta chain</fullName>
    </alternativeName>
</protein>
<sequence>MRSYFSRAATERNLSATPVDGENLHWDLLSALVQGSVAHVSSEVTSKFQLAISERNVELLLEACDFVEARIQKYDRDTNIVSIRMERQLMAFLKKFPFTKEEGARDTRSAAIQKWKSAEDKCRETNDRIKGTAHADLPKWVSRAKELISEVLGDILEPSVMTKVMTSGSHGPGATLSSCGTRVTQYYKYHDLPMSVTRAAAPYALAVIRNNPTWLSHLENSGRRTRLPRQGATRSEIDRMIFLDCVTFTDSDRITFVPKDARAERPIAVGACLNIYLQLGVKAYIEDRLKIWGIDLTDQERNARYAYLGSRYAFNGSVLNPKQFSTIDLASASDTISNELVRLLLPPAWYGFLDDLRHKSGDLEGEIISYEKFSAMGNGYTFPLETLIFWACCKAALDEAGYPSSTNDLIAYGDDIICRYEGHRVVVTALEWAGFLVNHEKSFVSGLFKESCGKDYFLGQDVRPFYLKRRIETYEQLYFICNSLAEKFMAQGSRSDLLTCFAEALGQIPVSNRRYAPLSTNLDTCLRVPFAWLREQGLAPFLRPFERAFLARRGVLDDSIEFQAPFFIREVDVAKTYKGKGNIRLMLKLSQGRPIHSFMGVEDLLHIEAASAGVVTRRHAVRRVTRVVPCSNWDGGLHRRSLQRHPVYQVK</sequence>
<keyword evidence="5" id="KW-0693">Viral RNA replication</keyword>
<dbReference type="GO" id="GO:0000166">
    <property type="term" value="F:nucleotide binding"/>
    <property type="evidence" value="ECO:0007669"/>
    <property type="project" value="UniProtKB-KW"/>
</dbReference>
<feature type="domain" description="RdRp catalytic" evidence="9">
    <location>
        <begin position="313"/>
        <end position="446"/>
    </location>
</feature>
<evidence type="ECO:0000256" key="1">
    <source>
        <dbReference type="ARBA" id="ARBA00012494"/>
    </source>
</evidence>
<comment type="cofactor">
    <cofactor evidence="8">
        <name>Mg(2+)</name>
        <dbReference type="ChEBI" id="CHEBI:18420"/>
    </cofactor>
    <text evidence="8">Binds 2 Mg(2+) per subunit.</text>
</comment>
<evidence type="ECO:0000256" key="7">
    <source>
        <dbReference type="ARBA" id="ARBA00048744"/>
    </source>
</evidence>
<feature type="binding site" evidence="8">
    <location>
        <position position="414"/>
    </location>
    <ligand>
        <name>Mg(2+)</name>
        <dbReference type="ChEBI" id="CHEBI:18420"/>
        <label>2</label>
    </ligand>
</feature>
<dbReference type="GO" id="GO:0046872">
    <property type="term" value="F:metal ion binding"/>
    <property type="evidence" value="ECO:0007669"/>
    <property type="project" value="UniProtKB-KW"/>
</dbReference>
<dbReference type="SUPFAM" id="SSF56672">
    <property type="entry name" value="DNA/RNA polymerases"/>
    <property type="match status" value="1"/>
</dbReference>
<evidence type="ECO:0000256" key="3">
    <source>
        <dbReference type="ARBA" id="ARBA00022695"/>
    </source>
</evidence>